<comment type="caution">
    <text evidence="1">The sequence shown here is derived from an EMBL/GenBank/DDBJ whole genome shotgun (WGS) entry which is preliminary data.</text>
</comment>
<evidence type="ECO:0000313" key="2">
    <source>
        <dbReference type="Proteomes" id="UP000436141"/>
    </source>
</evidence>
<proteinExistence type="predicted"/>
<dbReference type="AlphaFoldDB" id="A0A6L7F9V8"/>
<reference evidence="1 2" key="1">
    <citation type="submission" date="2019-12" db="EMBL/GenBank/DDBJ databases">
        <title>Enteriobacteria Tanzani isolates_10434.</title>
        <authorList>
            <person name="Subbiah M."/>
            <person name="Call D."/>
        </authorList>
    </citation>
    <scope>NUCLEOTIDE SEQUENCE [LARGE SCALE GENOMIC DNA]</scope>
    <source>
        <strain evidence="1 2">10434wD1</strain>
    </source>
</reference>
<protein>
    <recommendedName>
        <fullName evidence="3">Type II toxin-antitoxin system YafO family toxin</fullName>
    </recommendedName>
</protein>
<evidence type="ECO:0008006" key="3">
    <source>
        <dbReference type="Google" id="ProtNLM"/>
    </source>
</evidence>
<organism evidence="1 2">
    <name type="scientific">Escherichia coli</name>
    <dbReference type="NCBI Taxonomy" id="562"/>
    <lineage>
        <taxon>Bacteria</taxon>
        <taxon>Pseudomonadati</taxon>
        <taxon>Pseudomonadota</taxon>
        <taxon>Gammaproteobacteria</taxon>
        <taxon>Enterobacterales</taxon>
        <taxon>Enterobacteriaceae</taxon>
        <taxon>Escherichia</taxon>
    </lineage>
</organism>
<sequence length="168" mass="19939">MPNKFQGLVHPGIFGKDPELIPIKNAFIDHWRYGHHKDFGKDTLFRDPPKEMLEYHIRHVHVNIGNYTDKFGESGTEQCWKNWASGKKDKTTNKHKKIPTSDVYVIYLVTSERHAFLLDYWDEPAHKKVEIDEQKQKLLVECDRILRLKKLESMPRDASLWDPEFYDC</sequence>
<name>A0A6L7F9V8_ECOLX</name>
<dbReference type="RefSeq" id="WP_064576095.1">
    <property type="nucleotide sequence ID" value="NZ_JAHRZI010000008.1"/>
</dbReference>
<dbReference type="EMBL" id="WUIY01000023">
    <property type="protein sequence ID" value="MXI74162.1"/>
    <property type="molecule type" value="Genomic_DNA"/>
</dbReference>
<accession>A0A6L7F9V8</accession>
<gene>
    <name evidence="1" type="ORF">GRW05_07635</name>
</gene>
<evidence type="ECO:0000313" key="1">
    <source>
        <dbReference type="EMBL" id="MXI74162.1"/>
    </source>
</evidence>
<dbReference type="Proteomes" id="UP000436141">
    <property type="component" value="Unassembled WGS sequence"/>
</dbReference>